<dbReference type="CDD" id="cd24040">
    <property type="entry name" value="ASKHA_NBD_GDA1"/>
    <property type="match status" value="1"/>
</dbReference>
<dbReference type="InterPro" id="IPR000407">
    <property type="entry name" value="GDA1_CD39_NTPase"/>
</dbReference>
<dbReference type="EMBL" id="JH795860">
    <property type="protein sequence ID" value="EJU03274.1"/>
    <property type="molecule type" value="Genomic_DNA"/>
</dbReference>
<evidence type="ECO:0000313" key="12">
    <source>
        <dbReference type="Proteomes" id="UP000030653"/>
    </source>
</evidence>
<keyword evidence="12" id="KW-1185">Reference proteome</keyword>
<sequence length="647" mass="70731">MPRTTSSSSPSSSSSSSSPTPSSSNSKTPSTDPDPDRAHTTALPSLSLMAPRRPHILPRIDEPSFPLPAQHRRALCSPSVIRRLLFFSFIACVGLWMLGRGGRKERLWDYYAGEEAHYPDSPLPPTPPSMPEPDEVVSYLPVPVPEYEDLPPPDRPPISYDEEDGLPLPSSSSSSPQTTGPKTYEDDPDPSGTVHCSSPVSGKSIVQYALMLDAGSQGSRIHVYKFHNCLSSPALEWEVFVQTRPGLSAYASNAQAAAESLDGLMQEAVRVVPEKLRGCTPVAVKATAGLRLLGVEESKEILLAVERRLREYPFQVIDNGVVIMDGKDEGVYAWITANYLLGTIGSSATASHSTYAVLDLGGASTQIVFEPRFPTPDSALEEGDHKYTLHFSGRTHSLYQHSYLGYGTMQARRHVHNLVGFMWDFAKEGGRGLHEFELVGNPCLARGTQKLVELELNDKVNVTMLGADVGSFEGCNRVVELVMAKDAYVFIFTFAIVSNRVGRICHVKPCAFNGVYQPSILDTFQTGGILILSYFYDRLTPLLPPLSADSVRSIPISTFADLAERVCAGPSSWAENFSHLGEEVLSELEGRPEWCLDLTFQHALLRLGYEFGPERKVRTEKQVGGVELGWALGAALAMLDGELVCRI</sequence>
<proteinExistence type="inferred from homology"/>
<keyword evidence="10" id="KW-0812">Transmembrane</keyword>
<gene>
    <name evidence="11" type="ORF">DACRYDRAFT_115478</name>
</gene>
<feature type="compositionally biased region" description="Low complexity" evidence="9">
    <location>
        <begin position="1"/>
        <end position="31"/>
    </location>
</feature>
<dbReference type="Gene3D" id="3.30.420.40">
    <property type="match status" value="1"/>
</dbReference>
<dbReference type="PROSITE" id="PS01238">
    <property type="entry name" value="GDA1_CD39_NTPASE"/>
    <property type="match status" value="1"/>
</dbReference>
<keyword evidence="7" id="KW-0067">ATP-binding</keyword>
<evidence type="ECO:0000256" key="1">
    <source>
        <dbReference type="ARBA" id="ARBA00004323"/>
    </source>
</evidence>
<dbReference type="HOGENOM" id="CLU_010246_4_2_1"/>
<evidence type="ECO:0000256" key="2">
    <source>
        <dbReference type="ARBA" id="ARBA00009283"/>
    </source>
</evidence>
<dbReference type="GO" id="GO:0017111">
    <property type="term" value="F:ribonucleoside triphosphate phosphatase activity"/>
    <property type="evidence" value="ECO:0007669"/>
    <property type="project" value="TreeGrafter"/>
</dbReference>
<evidence type="ECO:0000256" key="9">
    <source>
        <dbReference type="SAM" id="MobiDB-lite"/>
    </source>
</evidence>
<keyword evidence="10" id="KW-1133">Transmembrane helix</keyword>
<evidence type="ECO:0000256" key="6">
    <source>
        <dbReference type="PIRSR" id="PIRSR600407-1"/>
    </source>
</evidence>
<feature type="transmembrane region" description="Helical" evidence="10">
    <location>
        <begin position="80"/>
        <end position="99"/>
    </location>
</feature>
<feature type="region of interest" description="Disordered" evidence="9">
    <location>
        <begin position="143"/>
        <end position="198"/>
    </location>
</feature>
<dbReference type="Gene3D" id="3.30.420.150">
    <property type="entry name" value="Exopolyphosphatase. Domain 2"/>
    <property type="match status" value="1"/>
</dbReference>
<comment type="subcellular location">
    <subcellularLocation>
        <location evidence="1">Golgi apparatus membrane</location>
        <topology evidence="1">Single-pass type II membrane protein</topology>
    </subcellularLocation>
</comment>
<evidence type="ECO:0000256" key="10">
    <source>
        <dbReference type="SAM" id="Phobius"/>
    </source>
</evidence>
<dbReference type="RefSeq" id="XP_040630168.1">
    <property type="nucleotide sequence ID" value="XM_040770011.1"/>
</dbReference>
<feature type="binding site" evidence="7">
    <location>
        <begin position="362"/>
        <end position="366"/>
    </location>
    <ligand>
        <name>ATP</name>
        <dbReference type="ChEBI" id="CHEBI:30616"/>
    </ligand>
</feature>
<dbReference type="PANTHER" id="PTHR11782:SF83">
    <property type="entry name" value="GUANOSINE-DIPHOSPHATASE"/>
    <property type="match status" value="1"/>
</dbReference>
<reference evidence="11 12" key="1">
    <citation type="journal article" date="2012" name="Science">
        <title>The Paleozoic origin of enzymatic lignin decomposition reconstructed from 31 fungal genomes.</title>
        <authorList>
            <person name="Floudas D."/>
            <person name="Binder M."/>
            <person name="Riley R."/>
            <person name="Barry K."/>
            <person name="Blanchette R.A."/>
            <person name="Henrissat B."/>
            <person name="Martinez A.T."/>
            <person name="Otillar R."/>
            <person name="Spatafora J.W."/>
            <person name="Yadav J.S."/>
            <person name="Aerts A."/>
            <person name="Benoit I."/>
            <person name="Boyd A."/>
            <person name="Carlson A."/>
            <person name="Copeland A."/>
            <person name="Coutinho P.M."/>
            <person name="de Vries R.P."/>
            <person name="Ferreira P."/>
            <person name="Findley K."/>
            <person name="Foster B."/>
            <person name="Gaskell J."/>
            <person name="Glotzer D."/>
            <person name="Gorecki P."/>
            <person name="Heitman J."/>
            <person name="Hesse C."/>
            <person name="Hori C."/>
            <person name="Igarashi K."/>
            <person name="Jurgens J.A."/>
            <person name="Kallen N."/>
            <person name="Kersten P."/>
            <person name="Kohler A."/>
            <person name="Kuees U."/>
            <person name="Kumar T.K.A."/>
            <person name="Kuo A."/>
            <person name="LaButti K."/>
            <person name="Larrondo L.F."/>
            <person name="Lindquist E."/>
            <person name="Ling A."/>
            <person name="Lombard V."/>
            <person name="Lucas S."/>
            <person name="Lundell T."/>
            <person name="Martin R."/>
            <person name="McLaughlin D.J."/>
            <person name="Morgenstern I."/>
            <person name="Morin E."/>
            <person name="Murat C."/>
            <person name="Nagy L.G."/>
            <person name="Nolan M."/>
            <person name="Ohm R.A."/>
            <person name="Patyshakuliyeva A."/>
            <person name="Rokas A."/>
            <person name="Ruiz-Duenas F.J."/>
            <person name="Sabat G."/>
            <person name="Salamov A."/>
            <person name="Samejima M."/>
            <person name="Schmutz J."/>
            <person name="Slot J.C."/>
            <person name="St John F."/>
            <person name="Stenlid J."/>
            <person name="Sun H."/>
            <person name="Sun S."/>
            <person name="Syed K."/>
            <person name="Tsang A."/>
            <person name="Wiebenga A."/>
            <person name="Young D."/>
            <person name="Pisabarro A."/>
            <person name="Eastwood D.C."/>
            <person name="Martin F."/>
            <person name="Cullen D."/>
            <person name="Grigoriev I.V."/>
            <person name="Hibbett D.S."/>
        </authorList>
    </citation>
    <scope>NUCLEOTIDE SEQUENCE [LARGE SCALE GENOMIC DNA]</scope>
    <source>
        <strain evidence="11 12">DJM-731 SS1</strain>
    </source>
</reference>
<protein>
    <recommendedName>
        <fullName evidence="5">guanosine-diphosphatase</fullName>
        <ecNumber evidence="5">3.6.1.42</ecNumber>
    </recommendedName>
</protein>
<dbReference type="EC" id="3.6.1.42" evidence="5"/>
<dbReference type="GO" id="GO:0045134">
    <property type="term" value="F:UDP phosphatase activity"/>
    <property type="evidence" value="ECO:0007669"/>
    <property type="project" value="TreeGrafter"/>
</dbReference>
<dbReference type="Pfam" id="PF01150">
    <property type="entry name" value="GDA1_CD39"/>
    <property type="match status" value="1"/>
</dbReference>
<comment type="function">
    <text evidence="4">After transfer of sugars to endogenous macromolecular acceptors, the enzyme converts nucleoside diphosphates to nucleoside monophosphates which in turn exit the Golgi lumen in a coupled antiporter reaction, allowing entry of additional nucleotide sugar from the cytosol.</text>
</comment>
<dbReference type="GO" id="GO:0004382">
    <property type="term" value="F:GDP phosphatase activity"/>
    <property type="evidence" value="ECO:0007669"/>
    <property type="project" value="UniProtKB-EC"/>
</dbReference>
<feature type="active site" description="Proton acceptor" evidence="6">
    <location>
        <position position="329"/>
    </location>
</feature>
<evidence type="ECO:0000256" key="8">
    <source>
        <dbReference type="RuleBase" id="RU003833"/>
    </source>
</evidence>
<dbReference type="GO" id="GO:0005524">
    <property type="term" value="F:ATP binding"/>
    <property type="evidence" value="ECO:0007669"/>
    <property type="project" value="UniProtKB-KW"/>
</dbReference>
<evidence type="ECO:0000313" key="11">
    <source>
        <dbReference type="EMBL" id="EJU03274.1"/>
    </source>
</evidence>
<keyword evidence="7" id="KW-0547">Nucleotide-binding</keyword>
<dbReference type="GO" id="GO:0009134">
    <property type="term" value="P:nucleoside diphosphate catabolic process"/>
    <property type="evidence" value="ECO:0007669"/>
    <property type="project" value="TreeGrafter"/>
</dbReference>
<comment type="similarity">
    <text evidence="2 8">Belongs to the GDA1/CD39 NTPase family.</text>
</comment>
<evidence type="ECO:0000256" key="3">
    <source>
        <dbReference type="ARBA" id="ARBA00022801"/>
    </source>
</evidence>
<evidence type="ECO:0000256" key="5">
    <source>
        <dbReference type="ARBA" id="ARBA00038903"/>
    </source>
</evidence>
<feature type="region of interest" description="Disordered" evidence="9">
    <location>
        <begin position="1"/>
        <end position="52"/>
    </location>
</feature>
<feature type="compositionally biased region" description="Low complexity" evidence="9">
    <location>
        <begin position="166"/>
        <end position="176"/>
    </location>
</feature>
<dbReference type="STRING" id="1858805.M5G3M3"/>
<dbReference type="PANTHER" id="PTHR11782">
    <property type="entry name" value="ADENOSINE/GUANOSINE DIPHOSPHATASE"/>
    <property type="match status" value="1"/>
</dbReference>
<organism evidence="11 12">
    <name type="scientific">Dacryopinax primogenitus (strain DJM 731)</name>
    <name type="common">Brown rot fungus</name>
    <dbReference type="NCBI Taxonomy" id="1858805"/>
    <lineage>
        <taxon>Eukaryota</taxon>
        <taxon>Fungi</taxon>
        <taxon>Dikarya</taxon>
        <taxon>Basidiomycota</taxon>
        <taxon>Agaricomycotina</taxon>
        <taxon>Dacrymycetes</taxon>
        <taxon>Dacrymycetales</taxon>
        <taxon>Dacrymycetaceae</taxon>
        <taxon>Dacryopinax</taxon>
    </lineage>
</organism>
<dbReference type="GO" id="GO:0000139">
    <property type="term" value="C:Golgi membrane"/>
    <property type="evidence" value="ECO:0007669"/>
    <property type="project" value="UniProtKB-SubCell"/>
</dbReference>
<accession>M5G3M3</accession>
<dbReference type="AlphaFoldDB" id="M5G3M3"/>
<keyword evidence="3 8" id="KW-0378">Hydrolase</keyword>
<dbReference type="Proteomes" id="UP000030653">
    <property type="component" value="Unassembled WGS sequence"/>
</dbReference>
<dbReference type="OrthoDB" id="6372431at2759"/>
<evidence type="ECO:0000256" key="4">
    <source>
        <dbReference type="ARBA" id="ARBA00037742"/>
    </source>
</evidence>
<dbReference type="GO" id="GO:0006487">
    <property type="term" value="P:protein N-linked glycosylation"/>
    <property type="evidence" value="ECO:0007669"/>
    <property type="project" value="TreeGrafter"/>
</dbReference>
<dbReference type="GeneID" id="63685073"/>
<dbReference type="OMA" id="RVHVYKY"/>
<evidence type="ECO:0000256" key="7">
    <source>
        <dbReference type="PIRSR" id="PIRSR600407-2"/>
    </source>
</evidence>
<keyword evidence="10" id="KW-0472">Membrane</keyword>
<name>M5G3M3_DACPD</name>